<evidence type="ECO:0000256" key="2">
    <source>
        <dbReference type="SAM" id="SignalP"/>
    </source>
</evidence>
<feature type="chain" id="PRO_5042475795" description="Sporulation protein" evidence="2">
    <location>
        <begin position="26"/>
        <end position="223"/>
    </location>
</feature>
<dbReference type="PROSITE" id="PS51257">
    <property type="entry name" value="PROKAR_LIPOPROTEIN"/>
    <property type="match status" value="1"/>
</dbReference>
<keyword evidence="2" id="KW-0732">Signal</keyword>
<reference evidence="3" key="1">
    <citation type="submission" date="2023-07" db="EMBL/GenBank/DDBJ databases">
        <title>Genomic Encyclopedia of Type Strains, Phase IV (KMG-IV): sequencing the most valuable type-strain genomes for metagenomic binning, comparative biology and taxonomic classification.</title>
        <authorList>
            <person name="Goeker M."/>
        </authorList>
    </citation>
    <scope>NUCLEOTIDE SEQUENCE</scope>
    <source>
        <strain evidence="3">DSM 23947</strain>
    </source>
</reference>
<name>A0AAJ1SYJ0_9BACI</name>
<dbReference type="Proteomes" id="UP001237207">
    <property type="component" value="Unassembled WGS sequence"/>
</dbReference>
<evidence type="ECO:0000313" key="4">
    <source>
        <dbReference type="Proteomes" id="UP001237207"/>
    </source>
</evidence>
<feature type="region of interest" description="Disordered" evidence="1">
    <location>
        <begin position="189"/>
        <end position="223"/>
    </location>
</feature>
<dbReference type="InterPro" id="IPR019076">
    <property type="entry name" value="Spore_lipoprot_YhcN/YlaJ-like"/>
</dbReference>
<dbReference type="RefSeq" id="WP_307257161.1">
    <property type="nucleotide sequence ID" value="NZ_JAUSUC010000015.1"/>
</dbReference>
<protein>
    <recommendedName>
        <fullName evidence="5">Sporulation protein</fullName>
    </recommendedName>
</protein>
<feature type="signal peptide" evidence="2">
    <location>
        <begin position="1"/>
        <end position="25"/>
    </location>
</feature>
<keyword evidence="4" id="KW-1185">Reference proteome</keyword>
<gene>
    <name evidence="3" type="ORF">J2S13_001563</name>
</gene>
<accession>A0AAJ1SYJ0</accession>
<evidence type="ECO:0000256" key="1">
    <source>
        <dbReference type="SAM" id="MobiDB-lite"/>
    </source>
</evidence>
<feature type="compositionally biased region" description="Basic and acidic residues" evidence="1">
    <location>
        <begin position="209"/>
        <end position="223"/>
    </location>
</feature>
<comment type="caution">
    <text evidence="3">The sequence shown here is derived from an EMBL/GenBank/DDBJ whole genome shotgun (WGS) entry which is preliminary data.</text>
</comment>
<dbReference type="Pfam" id="PF09580">
    <property type="entry name" value="Spore_YhcN_YlaJ"/>
    <property type="match status" value="1"/>
</dbReference>
<sequence>MKKSLITASFLSIALLVGCNTNDMADQPGIYQQNGNTLNVSDREDLYNDRADNNIMTENRSEKFGYVRQQKSPVQGENVSYKNMHTMDREQVADSISRLAVTIPNVDDASVLVTSEEVLIAYTMDAQNKDKRERTAVADQVKKTAMSVVPRWYHVYVTDDPHLRRDIENIATMDAGSNNVKATIDQTIDRMVKESPQGSPMSQGENENGETKGEKYEEKHNKR</sequence>
<dbReference type="AlphaFoldDB" id="A0AAJ1SYJ0"/>
<evidence type="ECO:0000313" key="3">
    <source>
        <dbReference type="EMBL" id="MDQ0215164.1"/>
    </source>
</evidence>
<organism evidence="3 4">
    <name type="scientific">Oikeobacillus pervagus</name>
    <dbReference type="NCBI Taxonomy" id="1325931"/>
    <lineage>
        <taxon>Bacteria</taxon>
        <taxon>Bacillati</taxon>
        <taxon>Bacillota</taxon>
        <taxon>Bacilli</taxon>
        <taxon>Bacillales</taxon>
        <taxon>Bacillaceae</taxon>
        <taxon>Oikeobacillus</taxon>
    </lineage>
</organism>
<evidence type="ECO:0008006" key="5">
    <source>
        <dbReference type="Google" id="ProtNLM"/>
    </source>
</evidence>
<proteinExistence type="predicted"/>
<dbReference type="EMBL" id="JAUSUC010000015">
    <property type="protein sequence ID" value="MDQ0215164.1"/>
    <property type="molecule type" value="Genomic_DNA"/>
</dbReference>